<gene>
    <name evidence="2" type="ORF">pipiens_012284</name>
</gene>
<reference evidence="2 3" key="1">
    <citation type="submission" date="2024-05" db="EMBL/GenBank/DDBJ databases">
        <title>Culex pipiens pipiens assembly and annotation.</title>
        <authorList>
            <person name="Alout H."/>
            <person name="Durand T."/>
        </authorList>
    </citation>
    <scope>NUCLEOTIDE SEQUENCE [LARGE SCALE GENOMIC DNA]</scope>
    <source>
        <strain evidence="2">HA-2024</strain>
        <tissue evidence="2">Whole body</tissue>
    </source>
</reference>
<feature type="compositionally biased region" description="Pro residues" evidence="1">
    <location>
        <begin position="20"/>
        <end position="30"/>
    </location>
</feature>
<dbReference type="Proteomes" id="UP001562425">
    <property type="component" value="Unassembled WGS sequence"/>
</dbReference>
<evidence type="ECO:0000313" key="3">
    <source>
        <dbReference type="Proteomes" id="UP001562425"/>
    </source>
</evidence>
<dbReference type="AlphaFoldDB" id="A0ABD1D5X7"/>
<comment type="caution">
    <text evidence="2">The sequence shown here is derived from an EMBL/GenBank/DDBJ whole genome shotgun (WGS) entry which is preliminary data.</text>
</comment>
<evidence type="ECO:0000256" key="1">
    <source>
        <dbReference type="SAM" id="MobiDB-lite"/>
    </source>
</evidence>
<feature type="region of interest" description="Disordered" evidence="1">
    <location>
        <begin position="1"/>
        <end position="56"/>
    </location>
</feature>
<keyword evidence="3" id="KW-1185">Reference proteome</keyword>
<evidence type="ECO:0000313" key="2">
    <source>
        <dbReference type="EMBL" id="KAL1391586.1"/>
    </source>
</evidence>
<proteinExistence type="predicted"/>
<accession>A0ABD1D5X7</accession>
<feature type="non-terminal residue" evidence="2">
    <location>
        <position position="75"/>
    </location>
</feature>
<dbReference type="EMBL" id="JBEHCU010007824">
    <property type="protein sequence ID" value="KAL1391586.1"/>
    <property type="molecule type" value="Genomic_DNA"/>
</dbReference>
<protein>
    <submittedName>
        <fullName evidence="2">Uncharacterized protein</fullName>
    </submittedName>
</protein>
<name>A0ABD1D5X7_CULPP</name>
<organism evidence="2 3">
    <name type="scientific">Culex pipiens pipiens</name>
    <name type="common">Northern house mosquito</name>
    <dbReference type="NCBI Taxonomy" id="38569"/>
    <lineage>
        <taxon>Eukaryota</taxon>
        <taxon>Metazoa</taxon>
        <taxon>Ecdysozoa</taxon>
        <taxon>Arthropoda</taxon>
        <taxon>Hexapoda</taxon>
        <taxon>Insecta</taxon>
        <taxon>Pterygota</taxon>
        <taxon>Neoptera</taxon>
        <taxon>Endopterygota</taxon>
        <taxon>Diptera</taxon>
        <taxon>Nematocera</taxon>
        <taxon>Culicoidea</taxon>
        <taxon>Culicidae</taxon>
        <taxon>Culicinae</taxon>
        <taxon>Culicini</taxon>
        <taxon>Culex</taxon>
        <taxon>Culex</taxon>
    </lineage>
</organism>
<sequence>MLPFSAGSKLDGPLSGGCPPAVPGEPPPPDRVPRIKDSGAPRQDQGGAQRLWRRSALKEKFAETRWQERAKAKSK</sequence>